<dbReference type="Proteomes" id="UP000245119">
    <property type="component" value="Linkage Group LG11"/>
</dbReference>
<evidence type="ECO:0000313" key="3">
    <source>
        <dbReference type="Proteomes" id="UP000245119"/>
    </source>
</evidence>
<sequence>MVVNEDGKYTTDPGHPGADTLGAANCQEYIRQTQSNRQDRSERHQQLPLQTSFAGDTDTNCETHGAMSPKRSVSSVCASDHHANQSEFSEYSENSEQDCTDRHSSGRRQPPRTAHAKNGNQINRG</sequence>
<organism evidence="2 3">
    <name type="scientific">Pomacea canaliculata</name>
    <name type="common">Golden apple snail</name>
    <dbReference type="NCBI Taxonomy" id="400727"/>
    <lineage>
        <taxon>Eukaryota</taxon>
        <taxon>Metazoa</taxon>
        <taxon>Spiralia</taxon>
        <taxon>Lophotrochozoa</taxon>
        <taxon>Mollusca</taxon>
        <taxon>Gastropoda</taxon>
        <taxon>Caenogastropoda</taxon>
        <taxon>Architaenioglossa</taxon>
        <taxon>Ampullarioidea</taxon>
        <taxon>Ampullariidae</taxon>
        <taxon>Pomacea</taxon>
    </lineage>
</organism>
<evidence type="ECO:0000313" key="2">
    <source>
        <dbReference type="EMBL" id="PVD22626.1"/>
    </source>
</evidence>
<comment type="caution">
    <text evidence="2">The sequence shown here is derived from an EMBL/GenBank/DDBJ whole genome shotgun (WGS) entry which is preliminary data.</text>
</comment>
<reference evidence="2 3" key="1">
    <citation type="submission" date="2018-04" db="EMBL/GenBank/DDBJ databases">
        <title>The genome of golden apple snail Pomacea canaliculata provides insight into stress tolerance and invasive adaptation.</title>
        <authorList>
            <person name="Liu C."/>
            <person name="Liu B."/>
            <person name="Ren Y."/>
            <person name="Zhang Y."/>
            <person name="Wang H."/>
            <person name="Li S."/>
            <person name="Jiang F."/>
            <person name="Yin L."/>
            <person name="Zhang G."/>
            <person name="Qian W."/>
            <person name="Fan W."/>
        </authorList>
    </citation>
    <scope>NUCLEOTIDE SEQUENCE [LARGE SCALE GENOMIC DNA]</scope>
    <source>
        <strain evidence="2">SZHN2017</strain>
        <tissue evidence="2">Muscle</tissue>
    </source>
</reference>
<proteinExistence type="predicted"/>
<dbReference type="OrthoDB" id="6062651at2759"/>
<evidence type="ECO:0000256" key="1">
    <source>
        <dbReference type="SAM" id="MobiDB-lite"/>
    </source>
</evidence>
<keyword evidence="3" id="KW-1185">Reference proteome</keyword>
<feature type="compositionally biased region" description="Polar residues" evidence="1">
    <location>
        <begin position="47"/>
        <end position="62"/>
    </location>
</feature>
<dbReference type="AlphaFoldDB" id="A0A2T7NN95"/>
<accession>A0A2T7NN95</accession>
<protein>
    <submittedName>
        <fullName evidence="2">Uncharacterized protein</fullName>
    </submittedName>
</protein>
<gene>
    <name evidence="2" type="ORF">C0Q70_18447</name>
</gene>
<feature type="region of interest" description="Disordered" evidence="1">
    <location>
        <begin position="1"/>
        <end position="125"/>
    </location>
</feature>
<dbReference type="EMBL" id="PZQS01000011">
    <property type="protein sequence ID" value="PVD22626.1"/>
    <property type="molecule type" value="Genomic_DNA"/>
</dbReference>
<name>A0A2T7NN95_POMCA</name>